<name>A0ABV6N5Y1_9PSEU</name>
<feature type="region of interest" description="Disordered" evidence="1">
    <location>
        <begin position="198"/>
        <end position="220"/>
    </location>
</feature>
<evidence type="ECO:0008006" key="4">
    <source>
        <dbReference type="Google" id="ProtNLM"/>
    </source>
</evidence>
<gene>
    <name evidence="2" type="ORF">ACFFH7_38340</name>
</gene>
<evidence type="ECO:0000313" key="2">
    <source>
        <dbReference type="EMBL" id="MFC0547421.1"/>
    </source>
</evidence>
<sequence>MTGQIPDHVRFERKLFALTAVDGSGLFDAVRHGVEPRWLGTGCYHGFICQYSVVRQRLVLRQLELGSDDEPGPIGGVRPVTGDFGWQYRGLSVPVAFTGRLLVGNDFDGPGVRMGFVPAWMFADVRELTFQDGALHTATDRSAELAEVRAVLDELGTGPDLGEDAGDWIRRTFSLSYDYSWPGRERPDDQWHELSAAVVNRRSTPMPAVASGDGPPDRKS</sequence>
<comment type="caution">
    <text evidence="2">The sequence shown here is derived from an EMBL/GenBank/DDBJ whole genome shotgun (WGS) entry which is preliminary data.</text>
</comment>
<accession>A0ABV6N5Y1</accession>
<evidence type="ECO:0000313" key="3">
    <source>
        <dbReference type="Proteomes" id="UP001589810"/>
    </source>
</evidence>
<dbReference type="EMBL" id="JBHLUD010000013">
    <property type="protein sequence ID" value="MFC0547421.1"/>
    <property type="molecule type" value="Genomic_DNA"/>
</dbReference>
<organism evidence="2 3">
    <name type="scientific">Kutzneria chonburiensis</name>
    <dbReference type="NCBI Taxonomy" id="1483604"/>
    <lineage>
        <taxon>Bacteria</taxon>
        <taxon>Bacillati</taxon>
        <taxon>Actinomycetota</taxon>
        <taxon>Actinomycetes</taxon>
        <taxon>Pseudonocardiales</taxon>
        <taxon>Pseudonocardiaceae</taxon>
        <taxon>Kutzneria</taxon>
    </lineage>
</organism>
<proteinExistence type="predicted"/>
<dbReference type="Proteomes" id="UP001589810">
    <property type="component" value="Unassembled WGS sequence"/>
</dbReference>
<protein>
    <recommendedName>
        <fullName evidence="4">DUF402 domain-containing protein</fullName>
    </recommendedName>
</protein>
<evidence type="ECO:0000256" key="1">
    <source>
        <dbReference type="SAM" id="MobiDB-lite"/>
    </source>
</evidence>
<keyword evidence="3" id="KW-1185">Reference proteome</keyword>
<reference evidence="2 3" key="1">
    <citation type="submission" date="2024-09" db="EMBL/GenBank/DDBJ databases">
        <authorList>
            <person name="Sun Q."/>
            <person name="Mori K."/>
        </authorList>
    </citation>
    <scope>NUCLEOTIDE SEQUENCE [LARGE SCALE GENOMIC DNA]</scope>
    <source>
        <strain evidence="2 3">TBRC 1432</strain>
    </source>
</reference>
<dbReference type="RefSeq" id="WP_273937649.1">
    <property type="nucleotide sequence ID" value="NZ_CP097263.1"/>
</dbReference>